<protein>
    <submittedName>
        <fullName evidence="1">Uncharacterized protein</fullName>
    </submittedName>
</protein>
<gene>
    <name evidence="1" type="ORF">Lbru_1692</name>
</gene>
<dbReference type="STRING" id="29422.Lbru_1692"/>
<name>A0A0W0SK88_9GAMM</name>
<reference evidence="1 2" key="1">
    <citation type="submission" date="2015-11" db="EMBL/GenBank/DDBJ databases">
        <title>Genomic analysis of 38 Legionella species identifies large and diverse effector repertoires.</title>
        <authorList>
            <person name="Burstein D."/>
            <person name="Amaro F."/>
            <person name="Zusman T."/>
            <person name="Lifshitz Z."/>
            <person name="Cohen O."/>
            <person name="Gilbert J.A."/>
            <person name="Pupko T."/>
            <person name="Shuman H.A."/>
            <person name="Segal G."/>
        </authorList>
    </citation>
    <scope>NUCLEOTIDE SEQUENCE [LARGE SCALE GENOMIC DNA]</scope>
    <source>
        <strain evidence="1 2">ATCC 43878</strain>
    </source>
</reference>
<dbReference type="EMBL" id="LNXV01000015">
    <property type="protein sequence ID" value="KTC83723.1"/>
    <property type="molecule type" value="Genomic_DNA"/>
</dbReference>
<organism evidence="1 2">
    <name type="scientific">Legionella brunensis</name>
    <dbReference type="NCBI Taxonomy" id="29422"/>
    <lineage>
        <taxon>Bacteria</taxon>
        <taxon>Pseudomonadati</taxon>
        <taxon>Pseudomonadota</taxon>
        <taxon>Gammaproteobacteria</taxon>
        <taxon>Legionellales</taxon>
        <taxon>Legionellaceae</taxon>
        <taxon>Legionella</taxon>
    </lineage>
</organism>
<proteinExistence type="predicted"/>
<sequence length="94" mass="10953">MKTYRCNRNFLERKHCESSTQRLLYATYYEIAQRMMIKIITASQQLSKIQITAIYNQLGTKASFLVEQLKSADLIYDGNTEMMFHGKSVMLSSQ</sequence>
<keyword evidence="2" id="KW-1185">Reference proteome</keyword>
<evidence type="ECO:0000313" key="2">
    <source>
        <dbReference type="Proteomes" id="UP000054742"/>
    </source>
</evidence>
<comment type="caution">
    <text evidence="1">The sequence shown here is derived from an EMBL/GenBank/DDBJ whole genome shotgun (WGS) entry which is preliminary data.</text>
</comment>
<dbReference type="Proteomes" id="UP000054742">
    <property type="component" value="Unassembled WGS sequence"/>
</dbReference>
<accession>A0A0W0SK88</accession>
<evidence type="ECO:0000313" key="1">
    <source>
        <dbReference type="EMBL" id="KTC83723.1"/>
    </source>
</evidence>
<dbReference type="AlphaFoldDB" id="A0A0W0SK88"/>
<dbReference type="PATRIC" id="fig|29422.6.peg.1797"/>